<sequence length="86" mass="9610">MAALIYSLCALTSLACSVLLWRAWRGAGHRLLFWSALCFAGLTLNNVLLVLDKVVYPVEVDLLTWRLCAALIAVLMLLFGLVWEDE</sequence>
<comment type="caution">
    <text evidence="2">The sequence shown here is derived from an EMBL/GenBank/DDBJ whole genome shotgun (WGS) entry which is preliminary data.</text>
</comment>
<keyword evidence="1" id="KW-0472">Membrane</keyword>
<dbReference type="Proteomes" id="UP000596827">
    <property type="component" value="Unassembled WGS sequence"/>
</dbReference>
<evidence type="ECO:0000313" key="2">
    <source>
        <dbReference type="EMBL" id="MBC5764185.1"/>
    </source>
</evidence>
<dbReference type="InterPro" id="IPR046027">
    <property type="entry name" value="DUF5985"/>
</dbReference>
<dbReference type="Pfam" id="PF19447">
    <property type="entry name" value="DUF5985"/>
    <property type="match status" value="1"/>
</dbReference>
<gene>
    <name evidence="2" type="ORF">H8R02_06980</name>
</gene>
<organism evidence="2 3">
    <name type="scientific">Ramlibacter albus</name>
    <dbReference type="NCBI Taxonomy" id="2079448"/>
    <lineage>
        <taxon>Bacteria</taxon>
        <taxon>Pseudomonadati</taxon>
        <taxon>Pseudomonadota</taxon>
        <taxon>Betaproteobacteria</taxon>
        <taxon>Burkholderiales</taxon>
        <taxon>Comamonadaceae</taxon>
        <taxon>Ramlibacter</taxon>
    </lineage>
</organism>
<dbReference type="RefSeq" id="WP_187080666.1">
    <property type="nucleotide sequence ID" value="NZ_JACORU010000002.1"/>
</dbReference>
<evidence type="ECO:0000256" key="1">
    <source>
        <dbReference type="SAM" id="Phobius"/>
    </source>
</evidence>
<name>A0A923M6C4_9BURK</name>
<keyword evidence="1" id="KW-1133">Transmembrane helix</keyword>
<feature type="transmembrane region" description="Helical" evidence="1">
    <location>
        <begin position="31"/>
        <end position="51"/>
    </location>
</feature>
<protein>
    <submittedName>
        <fullName evidence="2">Uncharacterized protein</fullName>
    </submittedName>
</protein>
<accession>A0A923M6C4</accession>
<keyword evidence="1" id="KW-0812">Transmembrane</keyword>
<feature type="transmembrane region" description="Helical" evidence="1">
    <location>
        <begin position="63"/>
        <end position="83"/>
    </location>
</feature>
<dbReference type="AlphaFoldDB" id="A0A923M6C4"/>
<reference evidence="2" key="1">
    <citation type="submission" date="2020-08" db="EMBL/GenBank/DDBJ databases">
        <title>Ramlibacter sp. GTP1 16S ribosomal RNA gene genome sequencing and assembly.</title>
        <authorList>
            <person name="Kang M."/>
        </authorList>
    </citation>
    <scope>NUCLEOTIDE SEQUENCE</scope>
    <source>
        <strain evidence="2">GTP1</strain>
    </source>
</reference>
<dbReference type="EMBL" id="JACORU010000002">
    <property type="protein sequence ID" value="MBC5764185.1"/>
    <property type="molecule type" value="Genomic_DNA"/>
</dbReference>
<keyword evidence="3" id="KW-1185">Reference proteome</keyword>
<proteinExistence type="predicted"/>
<evidence type="ECO:0000313" key="3">
    <source>
        <dbReference type="Proteomes" id="UP000596827"/>
    </source>
</evidence>